<feature type="domain" description="Restriction endonuclease type IV Mrr" evidence="1">
    <location>
        <begin position="418"/>
        <end position="534"/>
    </location>
</feature>
<organism evidence="2 3">
    <name type="scientific">Anaerobium acetethylicum</name>
    <dbReference type="NCBI Taxonomy" id="1619234"/>
    <lineage>
        <taxon>Bacteria</taxon>
        <taxon>Bacillati</taxon>
        <taxon>Bacillota</taxon>
        <taxon>Clostridia</taxon>
        <taxon>Lachnospirales</taxon>
        <taxon>Lachnospiraceae</taxon>
        <taxon>Anaerobium</taxon>
    </lineage>
</organism>
<dbReference type="PANTHER" id="PTHR30015:SF7">
    <property type="entry name" value="TYPE IV METHYL-DIRECTED RESTRICTION ENZYME ECOKMRR"/>
    <property type="match status" value="1"/>
</dbReference>
<dbReference type="SUPFAM" id="SSF52980">
    <property type="entry name" value="Restriction endonuclease-like"/>
    <property type="match status" value="1"/>
</dbReference>
<dbReference type="Proteomes" id="UP000199315">
    <property type="component" value="Unassembled WGS sequence"/>
</dbReference>
<dbReference type="InterPro" id="IPR011335">
    <property type="entry name" value="Restrct_endonuc-II-like"/>
</dbReference>
<dbReference type="PANTHER" id="PTHR30015">
    <property type="entry name" value="MRR RESTRICTION SYSTEM PROTEIN"/>
    <property type="match status" value="1"/>
</dbReference>
<dbReference type="RefSeq" id="WP_091234016.1">
    <property type="nucleotide sequence ID" value="NZ_FMKA01000012.1"/>
</dbReference>
<dbReference type="InterPro" id="IPR052906">
    <property type="entry name" value="Type_IV_Methyl-Rstrct_Enzyme"/>
</dbReference>
<dbReference type="Gene3D" id="3.40.1350.10">
    <property type="match status" value="1"/>
</dbReference>
<dbReference type="InterPro" id="IPR007560">
    <property type="entry name" value="Restrct_endonuc_IV_Mrr"/>
</dbReference>
<evidence type="ECO:0000259" key="1">
    <source>
        <dbReference type="Pfam" id="PF04471"/>
    </source>
</evidence>
<evidence type="ECO:0000313" key="2">
    <source>
        <dbReference type="EMBL" id="SCP97669.1"/>
    </source>
</evidence>
<accession>A0A1D3TUG7</accession>
<proteinExistence type="predicted"/>
<dbReference type="AlphaFoldDB" id="A0A1D3TUG7"/>
<dbReference type="STRING" id="1619234.SAMN05421730_101286"/>
<sequence>MSGRYTYQAEVRHAGLNKYRVVKAGSRYELAQKVASIQTQWDEQWRKKCETENKKTEKEQILRNHEVAQSYADNRTREAEKLQENLDSILVNSLYPIPLNVEKYKDYSDYPDFPPIEPERPIVGREPLRTDSKYNLKTPLLVKLSKKKNEEFQAMLENAYQRDIVKWGQEKKEKDLLNEKVIEEYNSKLEQWKNDRDTFQEEQLAKNNDVDKFMKDYMAGDGEAIVRYYTSVIDEIPMLLEYDRQAEAEYTQENKMLIIDILLPIIEDIPNLKKVTYVKSRGEFKESFQTDVYMKKKYDSIIYQIVLQTLNYIFKLDGGYDFIDVIVLNGKISTIDKTTGKNIEPYVLSINVSKSEFNELNLSAIDPKAWFKSAKGISASTLADITPVAPVVVMSRDDDRFVEGYDVTGRLDESINLAAINWQDFEHLIREIFAKEFSSNGGEVKITQASRDGGVDAIAFDPDPIRGGKIVIQAKRYTNVVGVSAVRDLYGTVMNEGATKGILVTTSNYGNDAYQFANGKPLTLMNGANLLYLLEKHGHKAKIDLKEAKQLLVNC</sequence>
<dbReference type="GO" id="GO:0015666">
    <property type="term" value="F:restriction endodeoxyribonuclease activity"/>
    <property type="evidence" value="ECO:0007669"/>
    <property type="project" value="TreeGrafter"/>
</dbReference>
<keyword evidence="3" id="KW-1185">Reference proteome</keyword>
<dbReference type="InterPro" id="IPR011856">
    <property type="entry name" value="tRNA_endonuc-like_dom_sf"/>
</dbReference>
<name>A0A1D3TUG7_9FIRM</name>
<protein>
    <submittedName>
        <fullName evidence="2">Restriction system protein</fullName>
    </submittedName>
</protein>
<dbReference type="GO" id="GO:0009307">
    <property type="term" value="P:DNA restriction-modification system"/>
    <property type="evidence" value="ECO:0007669"/>
    <property type="project" value="InterPro"/>
</dbReference>
<dbReference type="Pfam" id="PF04471">
    <property type="entry name" value="Mrr_cat"/>
    <property type="match status" value="1"/>
</dbReference>
<evidence type="ECO:0000313" key="3">
    <source>
        <dbReference type="Proteomes" id="UP000199315"/>
    </source>
</evidence>
<reference evidence="2 3" key="1">
    <citation type="submission" date="2016-09" db="EMBL/GenBank/DDBJ databases">
        <authorList>
            <person name="Capua I."/>
            <person name="De Benedictis P."/>
            <person name="Joannis T."/>
            <person name="Lombin L.H."/>
            <person name="Cattoli G."/>
        </authorList>
    </citation>
    <scope>NUCLEOTIDE SEQUENCE [LARGE SCALE GENOMIC DNA]</scope>
    <source>
        <strain evidence="2 3">GluBS11</strain>
    </source>
</reference>
<dbReference type="GO" id="GO:0003677">
    <property type="term" value="F:DNA binding"/>
    <property type="evidence" value="ECO:0007669"/>
    <property type="project" value="InterPro"/>
</dbReference>
<dbReference type="OrthoDB" id="9797274at2"/>
<gene>
    <name evidence="2" type="ORF">SAMN05421730_101286</name>
</gene>
<dbReference type="EMBL" id="FMKA01000012">
    <property type="protein sequence ID" value="SCP97669.1"/>
    <property type="molecule type" value="Genomic_DNA"/>
</dbReference>